<reference evidence="1 2" key="1">
    <citation type="journal article" date="2024" name="BMC Genomics">
        <title>De novo assembly and annotation of Popillia japonica's genome with initial clues to its potential as an invasive pest.</title>
        <authorList>
            <person name="Cucini C."/>
            <person name="Boschi S."/>
            <person name="Funari R."/>
            <person name="Cardaioli E."/>
            <person name="Iannotti N."/>
            <person name="Marturano G."/>
            <person name="Paoli F."/>
            <person name="Bruttini M."/>
            <person name="Carapelli A."/>
            <person name="Frati F."/>
            <person name="Nardi F."/>
        </authorList>
    </citation>
    <scope>NUCLEOTIDE SEQUENCE [LARGE SCALE GENOMIC DNA]</scope>
    <source>
        <strain evidence="1">DMR45628</strain>
    </source>
</reference>
<dbReference type="AlphaFoldDB" id="A0AAW1HFS8"/>
<organism evidence="1 2">
    <name type="scientific">Popillia japonica</name>
    <name type="common">Japanese beetle</name>
    <dbReference type="NCBI Taxonomy" id="7064"/>
    <lineage>
        <taxon>Eukaryota</taxon>
        <taxon>Metazoa</taxon>
        <taxon>Ecdysozoa</taxon>
        <taxon>Arthropoda</taxon>
        <taxon>Hexapoda</taxon>
        <taxon>Insecta</taxon>
        <taxon>Pterygota</taxon>
        <taxon>Neoptera</taxon>
        <taxon>Endopterygota</taxon>
        <taxon>Coleoptera</taxon>
        <taxon>Polyphaga</taxon>
        <taxon>Scarabaeiformia</taxon>
        <taxon>Scarabaeidae</taxon>
        <taxon>Rutelinae</taxon>
        <taxon>Popillia</taxon>
    </lineage>
</organism>
<proteinExistence type="predicted"/>
<gene>
    <name evidence="1" type="ORF">QE152_g40512</name>
</gene>
<evidence type="ECO:0000313" key="2">
    <source>
        <dbReference type="Proteomes" id="UP001458880"/>
    </source>
</evidence>
<dbReference type="Proteomes" id="UP001458880">
    <property type="component" value="Unassembled WGS sequence"/>
</dbReference>
<sequence length="26" mass="2992">YSSKDTSPLSKYVMHPFWNKVVLGAH</sequence>
<evidence type="ECO:0000313" key="1">
    <source>
        <dbReference type="EMBL" id="KAK9675235.1"/>
    </source>
</evidence>
<keyword evidence="2" id="KW-1185">Reference proteome</keyword>
<dbReference type="EMBL" id="JASPKY010001208">
    <property type="protein sequence ID" value="KAK9675235.1"/>
    <property type="molecule type" value="Genomic_DNA"/>
</dbReference>
<protein>
    <submittedName>
        <fullName evidence="1">Uncharacterized protein</fullName>
    </submittedName>
</protein>
<accession>A0AAW1HFS8</accession>
<feature type="non-terminal residue" evidence="1">
    <location>
        <position position="1"/>
    </location>
</feature>
<name>A0AAW1HFS8_POPJA</name>
<comment type="caution">
    <text evidence="1">The sequence shown here is derived from an EMBL/GenBank/DDBJ whole genome shotgun (WGS) entry which is preliminary data.</text>
</comment>